<dbReference type="SUPFAM" id="SSF90123">
    <property type="entry name" value="ABC transporter transmembrane region"/>
    <property type="match status" value="1"/>
</dbReference>
<evidence type="ECO:0000256" key="3">
    <source>
        <dbReference type="ARBA" id="ARBA00022989"/>
    </source>
</evidence>
<dbReference type="GO" id="GO:0016887">
    <property type="term" value="F:ATP hydrolysis activity"/>
    <property type="evidence" value="ECO:0007669"/>
    <property type="project" value="InterPro"/>
</dbReference>
<dbReference type="Pfam" id="PF00664">
    <property type="entry name" value="ABC_membrane"/>
    <property type="match status" value="1"/>
</dbReference>
<proteinExistence type="predicted"/>
<evidence type="ECO:0008006" key="10">
    <source>
        <dbReference type="Google" id="ProtNLM"/>
    </source>
</evidence>
<dbReference type="InterPro" id="IPR017871">
    <property type="entry name" value="ABC_transporter-like_CS"/>
</dbReference>
<gene>
    <name evidence="8" type="ORF">CBE89_06995</name>
</gene>
<dbReference type="Gene3D" id="3.40.50.300">
    <property type="entry name" value="P-loop containing nucleotide triphosphate hydrolases"/>
    <property type="match status" value="1"/>
</dbReference>
<name>A0A2Z2J3G4_CORST</name>
<dbReference type="EMBL" id="CP021252">
    <property type="protein sequence ID" value="ART21264.1"/>
    <property type="molecule type" value="Genomic_DNA"/>
</dbReference>
<dbReference type="Proteomes" id="UP000250197">
    <property type="component" value="Chromosome"/>
</dbReference>
<dbReference type="Pfam" id="PF00005">
    <property type="entry name" value="ABC_tran"/>
    <property type="match status" value="1"/>
</dbReference>
<evidence type="ECO:0000256" key="2">
    <source>
        <dbReference type="ARBA" id="ARBA00022692"/>
    </source>
</evidence>
<dbReference type="GO" id="GO:0005524">
    <property type="term" value="F:ATP binding"/>
    <property type="evidence" value="ECO:0007669"/>
    <property type="project" value="InterPro"/>
</dbReference>
<protein>
    <recommendedName>
        <fullName evidence="10">ABC transporter ATP-binding protein</fullName>
    </recommendedName>
</protein>
<keyword evidence="2 5" id="KW-0812">Transmembrane</keyword>
<feature type="transmembrane region" description="Helical" evidence="5">
    <location>
        <begin position="275"/>
        <end position="293"/>
    </location>
</feature>
<feature type="transmembrane region" description="Helical" evidence="5">
    <location>
        <begin position="157"/>
        <end position="177"/>
    </location>
</feature>
<comment type="subcellular location">
    <subcellularLocation>
        <location evidence="1">Cell membrane</location>
        <topology evidence="1">Multi-pass membrane protein</topology>
    </subcellularLocation>
</comment>
<dbReference type="InterPro" id="IPR039421">
    <property type="entry name" value="Type_1_exporter"/>
</dbReference>
<feature type="transmembrane region" description="Helical" evidence="5">
    <location>
        <begin position="83"/>
        <end position="104"/>
    </location>
</feature>
<dbReference type="CDD" id="cd07346">
    <property type="entry name" value="ABC_6TM_exporters"/>
    <property type="match status" value="1"/>
</dbReference>
<feature type="domain" description="ABC transporter" evidence="6">
    <location>
        <begin position="267"/>
        <end position="510"/>
    </location>
</feature>
<evidence type="ECO:0000259" key="7">
    <source>
        <dbReference type="PROSITE" id="PS50929"/>
    </source>
</evidence>
<dbReference type="PROSITE" id="PS50929">
    <property type="entry name" value="ABC_TM1F"/>
    <property type="match status" value="1"/>
</dbReference>
<dbReference type="KEGG" id="cstr:CBE89_06995"/>
<feature type="transmembrane region" description="Helical" evidence="5">
    <location>
        <begin position="47"/>
        <end position="71"/>
    </location>
</feature>
<evidence type="ECO:0000256" key="5">
    <source>
        <dbReference type="SAM" id="Phobius"/>
    </source>
</evidence>
<keyword evidence="3 5" id="KW-1133">Transmembrane helix</keyword>
<evidence type="ECO:0000256" key="4">
    <source>
        <dbReference type="ARBA" id="ARBA00023136"/>
    </source>
</evidence>
<feature type="domain" description="ABC transmembrane type-1" evidence="7">
    <location>
        <begin position="49"/>
        <end position="325"/>
    </location>
</feature>
<dbReference type="PROSITE" id="PS00211">
    <property type="entry name" value="ABC_TRANSPORTER_1"/>
    <property type="match status" value="1"/>
</dbReference>
<feature type="transmembrane region" description="Helical" evidence="5">
    <location>
        <begin position="183"/>
        <end position="204"/>
    </location>
</feature>
<accession>A0A2Z2J3G4</accession>
<evidence type="ECO:0000259" key="6">
    <source>
        <dbReference type="PROSITE" id="PS50893"/>
    </source>
</evidence>
<dbReference type="GO" id="GO:0015421">
    <property type="term" value="F:ABC-type oligopeptide transporter activity"/>
    <property type="evidence" value="ECO:0007669"/>
    <property type="project" value="TreeGrafter"/>
</dbReference>
<dbReference type="GO" id="GO:0005886">
    <property type="term" value="C:plasma membrane"/>
    <property type="evidence" value="ECO:0007669"/>
    <property type="project" value="UniProtKB-SubCell"/>
</dbReference>
<evidence type="ECO:0000313" key="9">
    <source>
        <dbReference type="Proteomes" id="UP000250197"/>
    </source>
</evidence>
<dbReference type="InterPro" id="IPR003439">
    <property type="entry name" value="ABC_transporter-like_ATP-bd"/>
</dbReference>
<dbReference type="PANTHER" id="PTHR43394:SF1">
    <property type="entry name" value="ATP-BINDING CASSETTE SUB-FAMILY B MEMBER 10, MITOCHONDRIAL"/>
    <property type="match status" value="1"/>
</dbReference>
<dbReference type="InterPro" id="IPR027417">
    <property type="entry name" value="P-loop_NTPase"/>
</dbReference>
<sequence>MKITYRVCGFRKIQGSEIEWFTMSNLPAPKDPRWLLKTVFSRREKTIPAAILMSISFVCNGMTPVIVGRAIDGAIATHSFDALLRWLGILVAIFALNAVAAWFARGMFSRAMLEVGHDLRMAVTDRIQDPRGIGGRARTAGELLSIASSDAKRVSDAVIMTVFPVAEVCSIVYVAIMTSRVNVPLGIAVLLGGPVVVWISLVAAKPLRSRSGARQAALAQASATATDVVQGLRILKGLGAIVTVRKRYSAVSNAAYERTIDANGAQARLNATTEAVGSIYVIAVAIAAGALAVNGTVTVGELITVVGLTQFVITPMTMMGKNIASRWAAAQASGRRITELLDSPFRAASTPQAPQWGPGLHVVKGAAPEELDDLPRERFLVAPHAADLFAGSVQSNIHEDSAVAAQALQVAAAEDIPGGLSKDVGENGGALSGGQRQRVALARAIAAAPEVLILQDPTTAVDSVTEQKIAERVSQARAGQTTVVYTNAPAWAAVAETVEAPRLSEHTGKGE</sequence>
<dbReference type="InterPro" id="IPR036640">
    <property type="entry name" value="ABC1_TM_sf"/>
</dbReference>
<organism evidence="8 9">
    <name type="scientific">Corynebacterium striatum</name>
    <dbReference type="NCBI Taxonomy" id="43770"/>
    <lineage>
        <taxon>Bacteria</taxon>
        <taxon>Bacillati</taxon>
        <taxon>Actinomycetota</taxon>
        <taxon>Actinomycetes</taxon>
        <taxon>Mycobacteriales</taxon>
        <taxon>Corynebacteriaceae</taxon>
        <taxon>Corynebacterium</taxon>
    </lineage>
</organism>
<reference evidence="8 9" key="1">
    <citation type="submission" date="2017-05" db="EMBL/GenBank/DDBJ databases">
        <title>Complete genome sequence of Corynebacterium striatum KC-Na-1 isolated from Neophocaena asiaeorientalis in Korea.</title>
        <authorList>
            <person name="Kim J.H."/>
            <person name="Lee K."/>
        </authorList>
    </citation>
    <scope>NUCLEOTIDE SEQUENCE [LARGE SCALE GENOMIC DNA]</scope>
    <source>
        <strain evidence="8 9">KC-Na-01</strain>
    </source>
</reference>
<evidence type="ECO:0000256" key="1">
    <source>
        <dbReference type="ARBA" id="ARBA00004651"/>
    </source>
</evidence>
<dbReference type="InterPro" id="IPR011527">
    <property type="entry name" value="ABC1_TM_dom"/>
</dbReference>
<evidence type="ECO:0000313" key="8">
    <source>
        <dbReference type="EMBL" id="ART21264.1"/>
    </source>
</evidence>
<dbReference type="PROSITE" id="PS50893">
    <property type="entry name" value="ABC_TRANSPORTER_2"/>
    <property type="match status" value="1"/>
</dbReference>
<dbReference type="SUPFAM" id="SSF52540">
    <property type="entry name" value="P-loop containing nucleoside triphosphate hydrolases"/>
    <property type="match status" value="1"/>
</dbReference>
<dbReference type="AlphaFoldDB" id="A0A2Z2J3G4"/>
<dbReference type="Gene3D" id="1.20.1560.10">
    <property type="entry name" value="ABC transporter type 1, transmembrane domain"/>
    <property type="match status" value="1"/>
</dbReference>
<dbReference type="PANTHER" id="PTHR43394">
    <property type="entry name" value="ATP-DEPENDENT PERMEASE MDL1, MITOCHONDRIAL"/>
    <property type="match status" value="1"/>
</dbReference>
<keyword evidence="4 5" id="KW-0472">Membrane</keyword>